<dbReference type="Pfam" id="PF00392">
    <property type="entry name" value="GntR"/>
    <property type="match status" value="1"/>
</dbReference>
<dbReference type="AlphaFoldDB" id="A0A369WNV5"/>
<dbReference type="SUPFAM" id="SSF46785">
    <property type="entry name" value="Winged helix' DNA-binding domain"/>
    <property type="match status" value="1"/>
</dbReference>
<dbReference type="PANTHER" id="PTHR46577:SF1">
    <property type="entry name" value="HTH-TYPE TRANSCRIPTIONAL REGULATORY PROTEIN GABR"/>
    <property type="match status" value="1"/>
</dbReference>
<dbReference type="InterPro" id="IPR051446">
    <property type="entry name" value="HTH_trans_reg/aminotransferase"/>
</dbReference>
<organism evidence="7 8">
    <name type="scientific">Motiliproteus coralliicola</name>
    <dbReference type="NCBI Taxonomy" id="2283196"/>
    <lineage>
        <taxon>Bacteria</taxon>
        <taxon>Pseudomonadati</taxon>
        <taxon>Pseudomonadota</taxon>
        <taxon>Gammaproteobacteria</taxon>
        <taxon>Oceanospirillales</taxon>
        <taxon>Oceanospirillaceae</taxon>
        <taxon>Motiliproteus</taxon>
    </lineage>
</organism>
<dbReference type="CDD" id="cd07377">
    <property type="entry name" value="WHTH_GntR"/>
    <property type="match status" value="1"/>
</dbReference>
<dbReference type="GO" id="GO:0003677">
    <property type="term" value="F:DNA binding"/>
    <property type="evidence" value="ECO:0007669"/>
    <property type="project" value="UniProtKB-KW"/>
</dbReference>
<sequence length="495" mass="54650">MSPIIELPHLDEILLDRAKPLQQQLYRQLHQLILQGRLRPGFRLPSSRRLAETLGVSRNTVTLVLEQLKQEGFLISRVGSGCYVNRQLPQDCLGLDAAVWESSVHPPELSLYAQGLEEYRMRADADEGSADLPFTVGLPDLTCFPAATWSRILRRHSDRTCLMGFDDPMGYPPLREALSNYLAASRGVRCKPEQVLITQGAQQALALCALVLLNPGEQVLVENPGYAGAREALLARGAKLEPLPMGPQGVDTAALPSQTEARLMYCTPTHQYPLGGILSAAQRLQLLDWAASQRLWIIEDDYDSEFHFHAKPIAALQGMAPHTPVIYMGSFSKTLLPASRLGYLVVPESLANTFATAKRYQGGDSPMLLQAAAADFIAEGHFVRHLRRMRQCYQRKWDHIHDLLIPLAGRVESLAESAGMHLVLQIDGVDDRVLCRAFHEQGFGGTPLSSYYLEGTKPRQGIVLGFAHSSRAEREDAVAVLKQLLESGVATASHQ</sequence>
<keyword evidence="8" id="KW-1185">Reference proteome</keyword>
<dbReference type="InterPro" id="IPR036390">
    <property type="entry name" value="WH_DNA-bd_sf"/>
</dbReference>
<dbReference type="SMART" id="SM00345">
    <property type="entry name" value="HTH_GNTR"/>
    <property type="match status" value="1"/>
</dbReference>
<evidence type="ECO:0000313" key="7">
    <source>
        <dbReference type="EMBL" id="RDE22749.1"/>
    </source>
</evidence>
<dbReference type="Gene3D" id="3.40.640.10">
    <property type="entry name" value="Type I PLP-dependent aspartate aminotransferase-like (Major domain)"/>
    <property type="match status" value="1"/>
</dbReference>
<dbReference type="InterPro" id="IPR015424">
    <property type="entry name" value="PyrdxlP-dep_Trfase"/>
</dbReference>
<evidence type="ECO:0000259" key="6">
    <source>
        <dbReference type="PROSITE" id="PS50949"/>
    </source>
</evidence>
<dbReference type="GO" id="GO:0008483">
    <property type="term" value="F:transaminase activity"/>
    <property type="evidence" value="ECO:0007669"/>
    <property type="project" value="UniProtKB-KW"/>
</dbReference>
<dbReference type="PROSITE" id="PS50949">
    <property type="entry name" value="HTH_GNTR"/>
    <property type="match status" value="1"/>
</dbReference>
<evidence type="ECO:0000256" key="5">
    <source>
        <dbReference type="ARBA" id="ARBA00023163"/>
    </source>
</evidence>
<evidence type="ECO:0000256" key="2">
    <source>
        <dbReference type="ARBA" id="ARBA00022898"/>
    </source>
</evidence>
<evidence type="ECO:0000256" key="3">
    <source>
        <dbReference type="ARBA" id="ARBA00023015"/>
    </source>
</evidence>
<dbReference type="InterPro" id="IPR015421">
    <property type="entry name" value="PyrdxlP-dep_Trfase_major"/>
</dbReference>
<dbReference type="InterPro" id="IPR004839">
    <property type="entry name" value="Aminotransferase_I/II_large"/>
</dbReference>
<dbReference type="SUPFAM" id="SSF53383">
    <property type="entry name" value="PLP-dependent transferases"/>
    <property type="match status" value="1"/>
</dbReference>
<evidence type="ECO:0000256" key="4">
    <source>
        <dbReference type="ARBA" id="ARBA00023125"/>
    </source>
</evidence>
<dbReference type="GO" id="GO:0030170">
    <property type="term" value="F:pyridoxal phosphate binding"/>
    <property type="evidence" value="ECO:0007669"/>
    <property type="project" value="InterPro"/>
</dbReference>
<name>A0A369WNV5_9GAMM</name>
<dbReference type="Proteomes" id="UP000253769">
    <property type="component" value="Unassembled WGS sequence"/>
</dbReference>
<dbReference type="Gene3D" id="1.10.10.10">
    <property type="entry name" value="Winged helix-like DNA-binding domain superfamily/Winged helix DNA-binding domain"/>
    <property type="match status" value="1"/>
</dbReference>
<keyword evidence="4" id="KW-0238">DNA-binding</keyword>
<gene>
    <name evidence="7" type="ORF">DV711_09230</name>
</gene>
<reference evidence="7 8" key="1">
    <citation type="submission" date="2018-07" db="EMBL/GenBank/DDBJ databases">
        <title>Motiliproteus coralliicola sp. nov., a bacterium isolated from Coral.</title>
        <authorList>
            <person name="Wang G."/>
        </authorList>
    </citation>
    <scope>NUCLEOTIDE SEQUENCE [LARGE SCALE GENOMIC DNA]</scope>
    <source>
        <strain evidence="7 8">C34</strain>
    </source>
</reference>
<evidence type="ECO:0000256" key="1">
    <source>
        <dbReference type="ARBA" id="ARBA00005384"/>
    </source>
</evidence>
<dbReference type="Pfam" id="PF00155">
    <property type="entry name" value="Aminotran_1_2"/>
    <property type="match status" value="1"/>
</dbReference>
<dbReference type="CDD" id="cd00609">
    <property type="entry name" value="AAT_like"/>
    <property type="match status" value="1"/>
</dbReference>
<proteinExistence type="inferred from homology"/>
<dbReference type="PANTHER" id="PTHR46577">
    <property type="entry name" value="HTH-TYPE TRANSCRIPTIONAL REGULATORY PROTEIN GABR"/>
    <property type="match status" value="1"/>
</dbReference>
<keyword evidence="3" id="KW-0805">Transcription regulation</keyword>
<comment type="caution">
    <text evidence="7">The sequence shown here is derived from an EMBL/GenBank/DDBJ whole genome shotgun (WGS) entry which is preliminary data.</text>
</comment>
<keyword evidence="7" id="KW-0808">Transferase</keyword>
<keyword evidence="2" id="KW-0663">Pyridoxal phosphate</keyword>
<accession>A0A369WNV5</accession>
<dbReference type="EMBL" id="QQOH01000002">
    <property type="protein sequence ID" value="RDE22749.1"/>
    <property type="molecule type" value="Genomic_DNA"/>
</dbReference>
<comment type="similarity">
    <text evidence="1">In the C-terminal section; belongs to the class-I pyridoxal-phosphate-dependent aminotransferase family.</text>
</comment>
<dbReference type="GO" id="GO:0003700">
    <property type="term" value="F:DNA-binding transcription factor activity"/>
    <property type="evidence" value="ECO:0007669"/>
    <property type="project" value="InterPro"/>
</dbReference>
<dbReference type="InterPro" id="IPR036388">
    <property type="entry name" value="WH-like_DNA-bd_sf"/>
</dbReference>
<keyword evidence="7" id="KW-0032">Aminotransferase</keyword>
<protein>
    <submittedName>
        <fullName evidence="7">PLP-dependent aminotransferase family protein</fullName>
    </submittedName>
</protein>
<dbReference type="InterPro" id="IPR000524">
    <property type="entry name" value="Tscrpt_reg_HTH_GntR"/>
</dbReference>
<dbReference type="OrthoDB" id="9808770at2"/>
<evidence type="ECO:0000313" key="8">
    <source>
        <dbReference type="Proteomes" id="UP000253769"/>
    </source>
</evidence>
<keyword evidence="5" id="KW-0804">Transcription</keyword>
<dbReference type="RefSeq" id="WP_114695687.1">
    <property type="nucleotide sequence ID" value="NZ_QQOH01000002.1"/>
</dbReference>
<dbReference type="PRINTS" id="PR00035">
    <property type="entry name" value="HTHGNTR"/>
</dbReference>
<feature type="domain" description="HTH gntR-type" evidence="6">
    <location>
        <begin position="19"/>
        <end position="87"/>
    </location>
</feature>